<dbReference type="Pfam" id="PF07800">
    <property type="entry name" value="DUF1644"/>
    <property type="match status" value="2"/>
</dbReference>
<accession>A0A5A7NY07</accession>
<dbReference type="InterPro" id="IPR013083">
    <property type="entry name" value="Znf_RING/FYVE/PHD"/>
</dbReference>
<dbReference type="EMBL" id="BKCP01000003">
    <property type="protein sequence ID" value="GER25403.1"/>
    <property type="molecule type" value="Genomic_DNA"/>
</dbReference>
<evidence type="ECO:0000256" key="1">
    <source>
        <dbReference type="SAM" id="MobiDB-lite"/>
    </source>
</evidence>
<dbReference type="PANTHER" id="PTHR31197:SF42">
    <property type="entry name" value="ZINC FINGER, RING_FYVE_PHD-TYPE-RELATED"/>
    <property type="match status" value="1"/>
</dbReference>
<dbReference type="Proteomes" id="UP000325081">
    <property type="component" value="Unassembled WGS sequence"/>
</dbReference>
<protein>
    <submittedName>
        <fullName evidence="2">Uncharacterized protein</fullName>
    </submittedName>
</protein>
<evidence type="ECO:0000313" key="2">
    <source>
        <dbReference type="EMBL" id="GER25403.1"/>
    </source>
</evidence>
<dbReference type="OrthoDB" id="1921166at2759"/>
<reference evidence="3" key="1">
    <citation type="journal article" date="2019" name="Curr. Biol.">
        <title>Genome Sequence of Striga asiatica Provides Insight into the Evolution of Plant Parasitism.</title>
        <authorList>
            <person name="Yoshida S."/>
            <person name="Kim S."/>
            <person name="Wafula E.K."/>
            <person name="Tanskanen J."/>
            <person name="Kim Y.M."/>
            <person name="Honaas L."/>
            <person name="Yang Z."/>
            <person name="Spallek T."/>
            <person name="Conn C.E."/>
            <person name="Ichihashi Y."/>
            <person name="Cheong K."/>
            <person name="Cui S."/>
            <person name="Der J.P."/>
            <person name="Gundlach H."/>
            <person name="Jiao Y."/>
            <person name="Hori C."/>
            <person name="Ishida J.K."/>
            <person name="Kasahara H."/>
            <person name="Kiba T."/>
            <person name="Kim M.S."/>
            <person name="Koo N."/>
            <person name="Laohavisit A."/>
            <person name="Lee Y.H."/>
            <person name="Lumba S."/>
            <person name="McCourt P."/>
            <person name="Mortimer J.C."/>
            <person name="Mutuku J.M."/>
            <person name="Nomura T."/>
            <person name="Sasaki-Sekimoto Y."/>
            <person name="Seto Y."/>
            <person name="Wang Y."/>
            <person name="Wakatake T."/>
            <person name="Sakakibara H."/>
            <person name="Demura T."/>
            <person name="Yamaguchi S."/>
            <person name="Yoneyama K."/>
            <person name="Manabe R.I."/>
            <person name="Nelson D.C."/>
            <person name="Schulman A.H."/>
            <person name="Timko M.P."/>
            <person name="dePamphilis C.W."/>
            <person name="Choi D."/>
            <person name="Shirasu K."/>
        </authorList>
    </citation>
    <scope>NUCLEOTIDE SEQUENCE [LARGE SCALE GENOMIC DNA]</scope>
    <source>
        <strain evidence="3">cv. UVA1</strain>
    </source>
</reference>
<organism evidence="2 3">
    <name type="scientific">Striga asiatica</name>
    <name type="common">Asiatic witchweed</name>
    <name type="synonym">Buchnera asiatica</name>
    <dbReference type="NCBI Taxonomy" id="4170"/>
    <lineage>
        <taxon>Eukaryota</taxon>
        <taxon>Viridiplantae</taxon>
        <taxon>Streptophyta</taxon>
        <taxon>Embryophyta</taxon>
        <taxon>Tracheophyta</taxon>
        <taxon>Spermatophyta</taxon>
        <taxon>Magnoliopsida</taxon>
        <taxon>eudicotyledons</taxon>
        <taxon>Gunneridae</taxon>
        <taxon>Pentapetalae</taxon>
        <taxon>asterids</taxon>
        <taxon>lamiids</taxon>
        <taxon>Lamiales</taxon>
        <taxon>Orobanchaceae</taxon>
        <taxon>Buchnereae</taxon>
        <taxon>Striga</taxon>
    </lineage>
</organism>
<keyword evidence="3" id="KW-1185">Reference proteome</keyword>
<dbReference type="InterPro" id="IPR012866">
    <property type="entry name" value="DUF1644"/>
</dbReference>
<feature type="region of interest" description="Disordered" evidence="1">
    <location>
        <begin position="235"/>
        <end position="264"/>
    </location>
</feature>
<sequence>MTPSNMPKDGRDRFMPLKRSPLSPFSQSLPGDSPEENDSNTNQWEDARCPVCMEHPHNAILLTCSSHSNGCRPFICDTSYRHSNCFDQLRKSFSGADPEPFDEPKQFVCPLCRGPVSGWVVVEPARKFMNDKVRSCASETCDYSGSYNELRRHARLVHPLARPADVDVERQHSWRRLEREREMGDLLSTLRVSMENEIDEGGWLTMFFLVRFIGLPRGSDGPRGGDTMQALRRLWYDGEDEDEGPTGPGPSRYVRRRSNPDANE</sequence>
<name>A0A5A7NY07_STRAF</name>
<dbReference type="PANTHER" id="PTHR31197">
    <property type="entry name" value="OS01G0612600 PROTEIN"/>
    <property type="match status" value="1"/>
</dbReference>
<gene>
    <name evidence="2" type="ORF">STAS_00982</name>
</gene>
<evidence type="ECO:0000313" key="3">
    <source>
        <dbReference type="Proteomes" id="UP000325081"/>
    </source>
</evidence>
<proteinExistence type="predicted"/>
<dbReference type="AlphaFoldDB" id="A0A5A7NY07"/>
<feature type="region of interest" description="Disordered" evidence="1">
    <location>
        <begin position="1"/>
        <end position="42"/>
    </location>
</feature>
<comment type="caution">
    <text evidence="2">The sequence shown here is derived from an EMBL/GenBank/DDBJ whole genome shotgun (WGS) entry which is preliminary data.</text>
</comment>
<dbReference type="Gene3D" id="3.30.40.10">
    <property type="entry name" value="Zinc/RING finger domain, C3HC4 (zinc finger)"/>
    <property type="match status" value="1"/>
</dbReference>